<proteinExistence type="predicted"/>
<feature type="domain" description="VOC" evidence="1">
    <location>
        <begin position="4"/>
        <end position="122"/>
    </location>
</feature>
<evidence type="ECO:0000259" key="1">
    <source>
        <dbReference type="PROSITE" id="PS51819"/>
    </source>
</evidence>
<dbReference type="PANTHER" id="PTHR36503:SF1">
    <property type="entry name" value="BLR2520 PROTEIN"/>
    <property type="match status" value="1"/>
</dbReference>
<dbReference type="EMBL" id="JBCAUS010000002">
    <property type="protein sequence ID" value="MEL4304611.1"/>
    <property type="molecule type" value="Genomic_DNA"/>
</dbReference>
<keyword evidence="3" id="KW-1185">Reference proteome</keyword>
<gene>
    <name evidence="2" type="ORF">WOA13_01990</name>
</gene>
<organism evidence="2 3">
    <name type="scientific">Methanococcoides cohabitans</name>
    <dbReference type="NCBI Taxonomy" id="3136559"/>
    <lineage>
        <taxon>Archaea</taxon>
        <taxon>Methanobacteriati</taxon>
        <taxon>Methanobacteriota</taxon>
        <taxon>Stenosarchaea group</taxon>
        <taxon>Methanomicrobia</taxon>
        <taxon>Methanosarcinales</taxon>
        <taxon>Methanosarcinaceae</taxon>
        <taxon>Methanococcoides</taxon>
    </lineage>
</organism>
<evidence type="ECO:0000313" key="2">
    <source>
        <dbReference type="EMBL" id="MEL4304611.1"/>
    </source>
</evidence>
<dbReference type="PANTHER" id="PTHR36503">
    <property type="entry name" value="BLR2520 PROTEIN"/>
    <property type="match status" value="1"/>
</dbReference>
<dbReference type="PROSITE" id="PS51819">
    <property type="entry name" value="VOC"/>
    <property type="match status" value="1"/>
</dbReference>
<dbReference type="Proteomes" id="UP001396646">
    <property type="component" value="Unassembled WGS sequence"/>
</dbReference>
<reference evidence="2 3" key="1">
    <citation type="submission" date="2024-04" db="EMBL/GenBank/DDBJ databases">
        <title>Methanococcoides sp. LMO-2.</title>
        <authorList>
            <person name="Liang L."/>
        </authorList>
    </citation>
    <scope>NUCLEOTIDE SEQUENCE [LARGE SCALE GENOMIC DNA]</scope>
    <source>
        <strain evidence="2 3">LMO-2</strain>
    </source>
</reference>
<sequence>MELGAFSVSLNVKDIEASRSFYEKLGFMVFQGDISQNWLIMKNGSCVLGLFQGMFEKNILTFNPGWDQNANELNSFTDIRELQKQFKAKGVEIPDEVDETSSGPASLIVIDPDGNPILFDQHVDS</sequence>
<dbReference type="SUPFAM" id="SSF54593">
    <property type="entry name" value="Glyoxalase/Bleomycin resistance protein/Dihydroxybiphenyl dioxygenase"/>
    <property type="match status" value="1"/>
</dbReference>
<dbReference type="InterPro" id="IPR029068">
    <property type="entry name" value="Glyas_Bleomycin-R_OHBP_Dase"/>
</dbReference>
<dbReference type="CDD" id="cd06587">
    <property type="entry name" value="VOC"/>
    <property type="match status" value="1"/>
</dbReference>
<dbReference type="InterPro" id="IPR037523">
    <property type="entry name" value="VOC_core"/>
</dbReference>
<name>A0ABU9KQF1_9EURY</name>
<dbReference type="Pfam" id="PF00903">
    <property type="entry name" value="Glyoxalase"/>
    <property type="match status" value="1"/>
</dbReference>
<dbReference type="Gene3D" id="3.10.180.10">
    <property type="entry name" value="2,3-Dihydroxybiphenyl 1,2-Dioxygenase, domain 1"/>
    <property type="match status" value="1"/>
</dbReference>
<protein>
    <submittedName>
        <fullName evidence="2">VOC family protein</fullName>
    </submittedName>
</protein>
<dbReference type="InterPro" id="IPR004360">
    <property type="entry name" value="Glyas_Fos-R_dOase_dom"/>
</dbReference>
<dbReference type="RefSeq" id="WP_342126324.1">
    <property type="nucleotide sequence ID" value="NZ_JBCAUS010000002.1"/>
</dbReference>
<accession>A0ABU9KQF1</accession>
<comment type="caution">
    <text evidence="2">The sequence shown here is derived from an EMBL/GenBank/DDBJ whole genome shotgun (WGS) entry which is preliminary data.</text>
</comment>
<evidence type="ECO:0000313" key="3">
    <source>
        <dbReference type="Proteomes" id="UP001396646"/>
    </source>
</evidence>